<organism evidence="3 4">
    <name type="scientific">Enterobacter sp. (strain 638)</name>
    <dbReference type="NCBI Taxonomy" id="399742"/>
    <lineage>
        <taxon>Bacteria</taxon>
        <taxon>Pseudomonadati</taxon>
        <taxon>Pseudomonadota</taxon>
        <taxon>Gammaproteobacteria</taxon>
        <taxon>Enterobacterales</taxon>
        <taxon>Enterobacteriaceae</taxon>
        <taxon>Enterobacter</taxon>
    </lineage>
</organism>
<gene>
    <name evidence="3" type="ordered locus">Ent638_4267</name>
</gene>
<dbReference type="NCBIfam" id="TIGR01414">
    <property type="entry name" value="autotrans_barl"/>
    <property type="match status" value="1"/>
</dbReference>
<evidence type="ECO:0000256" key="1">
    <source>
        <dbReference type="SAM" id="MobiDB-lite"/>
    </source>
</evidence>
<dbReference type="OrthoDB" id="9780507at2"/>
<protein>
    <submittedName>
        <fullName evidence="3">Outer membrane autotransporter barrel domain</fullName>
    </submittedName>
</protein>
<dbReference type="InterPro" id="IPR036709">
    <property type="entry name" value="Autotransporte_beta_dom_sf"/>
</dbReference>
<dbReference type="KEGG" id="ent:Ent638_4267"/>
<dbReference type="Pfam" id="PF03797">
    <property type="entry name" value="Autotransporter"/>
    <property type="match status" value="1"/>
</dbReference>
<dbReference type="EMBL" id="CP000654">
    <property type="protein sequence ID" value="ABP62872.1"/>
    <property type="molecule type" value="Genomic_DNA"/>
</dbReference>
<reference evidence="4" key="1">
    <citation type="journal article" date="2010" name="PLoS Genet.">
        <title>Genome sequence of the plant growth promoting endophytic bacterium Enterobacter sp. 638.</title>
        <authorList>
            <person name="Taghavi S."/>
            <person name="van der Lelie D."/>
            <person name="Hoffman A."/>
            <person name="Zhang Y.B."/>
            <person name="Walla M.D."/>
            <person name="Vangronsveld J."/>
            <person name="Newman L."/>
            <person name="Monchy S."/>
        </authorList>
    </citation>
    <scope>NUCLEOTIDE SEQUENCE [LARGE SCALE GENOMIC DNA]</scope>
    <source>
        <strain evidence="4">638</strain>
    </source>
</reference>
<dbReference type="InterPro" id="IPR006315">
    <property type="entry name" value="OM_autotransptr_brl_dom"/>
</dbReference>
<evidence type="ECO:0000259" key="2">
    <source>
        <dbReference type="PROSITE" id="PS51208"/>
    </source>
</evidence>
<keyword evidence="3" id="KW-0614">Plasmid</keyword>
<dbReference type="SMART" id="SM00869">
    <property type="entry name" value="Autotransporter"/>
    <property type="match status" value="1"/>
</dbReference>
<feature type="compositionally biased region" description="Low complexity" evidence="1">
    <location>
        <begin position="527"/>
        <end position="550"/>
    </location>
</feature>
<evidence type="ECO:0000313" key="4">
    <source>
        <dbReference type="Proteomes" id="UP000000230"/>
    </source>
</evidence>
<accession>A0A9J9GJZ2</accession>
<dbReference type="SUPFAM" id="SSF103515">
    <property type="entry name" value="Autotransporter"/>
    <property type="match status" value="1"/>
</dbReference>
<evidence type="ECO:0000313" key="3">
    <source>
        <dbReference type="EMBL" id="ABP62872.1"/>
    </source>
</evidence>
<geneLocation type="plasmid" evidence="3 4">
    <name>pENTE01</name>
</geneLocation>
<dbReference type="GO" id="GO:0019867">
    <property type="term" value="C:outer membrane"/>
    <property type="evidence" value="ECO:0007669"/>
    <property type="project" value="InterPro"/>
</dbReference>
<name>A0A9J9GJZ2_ENT38</name>
<dbReference type="Gene3D" id="2.40.128.130">
    <property type="entry name" value="Autotransporter beta-domain"/>
    <property type="match status" value="1"/>
</dbReference>
<dbReference type="PROSITE" id="PS51208">
    <property type="entry name" value="AUTOTRANSPORTER"/>
    <property type="match status" value="1"/>
</dbReference>
<sequence length="939" mass="94274">MSKNITNPTAIDRRKVLGLSIGSAIALLSSAEVYSACIALGNTATVTGTTGCVTWSGGNLTLTNAGTLISTGAAPVTATSAAGTLLNNGLLSGTSAAGVENTANALIVQNNSTIISNTIGLNNNGTIVSLNNNAGGTISGSVAGVKNNSFIMSLSNNNIISGGLGINNGGTLGSLANSGTLTGTTTGVYNSGLITNLSNSGSLSGTSYGIQSDNGSQILSLQNTSTGIIEGGTGVLVGNLTPSGTINVNTLTNAGQISGTTNVGVGTSSNGTIGSLNNTGTLVGSLGGVGNAGTIGSLVNSGTISSSGYAVYNAGSGTFGPITNSGMIAGTIYNGATRSMTINGSNDATFGTLTGASGGTGSADIGMLYSTSADLFFASGNLLLNDNIQAGSKTVNNTGATLQVNNILSITGNYVQRASAALVVGVGDVAVSNGVSADTGYGRLIVSGAATIDNGSTVALKSLNTYRFAPGQRYVVITAAQNGTNYNANSLNYLTSAYEGVTSGSVVDSGNTSSLVVSLGAKATDSGTGTPGVPTNPGTGTPGVPTNPGTGTPGGGETPVTPGFATTGNAISSLSGLKQYTGIAPGLLDLYNASLAIDSTRDANKVGEQLSPVQNSSASNVASVATFDAVGVVGQRVDSVRLAHTQGMSGVATGDDPTDWAAWGQVFGGHANQGMVDSVSGYKANYSGLVLGVDRAMGDAWRVGGALTYSYTSVHGEDNLSGNKTGVDSYGLIGYASYTGDPWYVNLSASVTQQRYDTSRKVNMTGYSDSAWGKFNGQQYVTKAEFGYPLAVADTTTLTPLANLSYSYQTLDSYKESSGNGSALSVESSHNNAFRSGLGAKLEKSFQTGIGDIVPYVQAVWTHQYDSKQSTTNASYAADTIGETSFTTFGASPVEDTADLSLGTTVLNSDTLSVTARYTAQFGEQYQGQTVSLQVRKLF</sequence>
<dbReference type="Proteomes" id="UP000000230">
    <property type="component" value="Plasmid pENTE01"/>
</dbReference>
<dbReference type="AlphaFoldDB" id="A0A9J9GJZ2"/>
<dbReference type="InterPro" id="IPR005546">
    <property type="entry name" value="Autotransporte_beta"/>
</dbReference>
<feature type="domain" description="Autotransporter" evidence="2">
    <location>
        <begin position="655"/>
        <end position="939"/>
    </location>
</feature>
<feature type="region of interest" description="Disordered" evidence="1">
    <location>
        <begin position="522"/>
        <end position="557"/>
    </location>
</feature>
<keyword evidence="4" id="KW-1185">Reference proteome</keyword>
<proteinExistence type="predicted"/>